<accession>A0AAN9Z981</accession>
<name>A0AAN9Z981_9ORTH</name>
<dbReference type="InterPro" id="IPR000618">
    <property type="entry name" value="Insect_cuticle"/>
</dbReference>
<gene>
    <name evidence="6" type="ORF">R5R35_008918</name>
</gene>
<proteinExistence type="predicted"/>
<evidence type="ECO:0000256" key="1">
    <source>
        <dbReference type="ARBA" id="ARBA00022460"/>
    </source>
</evidence>
<feature type="region of interest" description="Disordered" evidence="4">
    <location>
        <begin position="53"/>
        <end position="110"/>
    </location>
</feature>
<comment type="caution">
    <text evidence="6">The sequence shown here is derived from an EMBL/GenBank/DDBJ whole genome shotgun (WGS) entry which is preliminary data.</text>
</comment>
<dbReference type="GO" id="GO:0008010">
    <property type="term" value="F:structural constituent of chitin-based larval cuticle"/>
    <property type="evidence" value="ECO:0007669"/>
    <property type="project" value="TreeGrafter"/>
</dbReference>
<evidence type="ECO:0000256" key="2">
    <source>
        <dbReference type="ARBA" id="ARBA00023283"/>
    </source>
</evidence>
<evidence type="ECO:0008006" key="8">
    <source>
        <dbReference type="Google" id="ProtNLM"/>
    </source>
</evidence>
<dbReference type="PROSITE" id="PS51155">
    <property type="entry name" value="CHIT_BIND_RR_2"/>
    <property type="match status" value="1"/>
</dbReference>
<feature type="chain" id="PRO_5043031800" description="Cuticular protein" evidence="5">
    <location>
        <begin position="18"/>
        <end position="135"/>
    </location>
</feature>
<dbReference type="InterPro" id="IPR050468">
    <property type="entry name" value="Cuticle_Struct_Prot"/>
</dbReference>
<organism evidence="6 7">
    <name type="scientific">Gryllus longicercus</name>
    <dbReference type="NCBI Taxonomy" id="2509291"/>
    <lineage>
        <taxon>Eukaryota</taxon>
        <taxon>Metazoa</taxon>
        <taxon>Ecdysozoa</taxon>
        <taxon>Arthropoda</taxon>
        <taxon>Hexapoda</taxon>
        <taxon>Insecta</taxon>
        <taxon>Pterygota</taxon>
        <taxon>Neoptera</taxon>
        <taxon>Polyneoptera</taxon>
        <taxon>Orthoptera</taxon>
        <taxon>Ensifera</taxon>
        <taxon>Gryllidea</taxon>
        <taxon>Grylloidea</taxon>
        <taxon>Gryllidae</taxon>
        <taxon>Gryllinae</taxon>
        <taxon>Gryllus</taxon>
    </lineage>
</organism>
<keyword evidence="1 3" id="KW-0193">Cuticle</keyword>
<dbReference type="Pfam" id="PF00379">
    <property type="entry name" value="Chitin_bind_4"/>
    <property type="match status" value="1"/>
</dbReference>
<dbReference type="PRINTS" id="PR00947">
    <property type="entry name" value="CUTICLE"/>
</dbReference>
<evidence type="ECO:0000313" key="6">
    <source>
        <dbReference type="EMBL" id="KAK7867374.1"/>
    </source>
</evidence>
<reference evidence="6 7" key="1">
    <citation type="submission" date="2024-03" db="EMBL/GenBank/DDBJ databases">
        <title>The genome assembly and annotation of the cricket Gryllus longicercus Weissman &amp; Gray.</title>
        <authorList>
            <person name="Szrajer S."/>
            <person name="Gray D."/>
            <person name="Ylla G."/>
        </authorList>
    </citation>
    <scope>NUCLEOTIDE SEQUENCE [LARGE SCALE GENOMIC DNA]</scope>
    <source>
        <strain evidence="6">DAG 2021-001</strain>
        <tissue evidence="6">Whole body minus gut</tissue>
    </source>
</reference>
<dbReference type="AlphaFoldDB" id="A0AAN9Z981"/>
<keyword evidence="7" id="KW-1185">Reference proteome</keyword>
<dbReference type="PROSITE" id="PS00233">
    <property type="entry name" value="CHIT_BIND_RR_1"/>
    <property type="match status" value="1"/>
</dbReference>
<feature type="signal peptide" evidence="5">
    <location>
        <begin position="1"/>
        <end position="17"/>
    </location>
</feature>
<sequence length="135" mass="14219">MNTMLLVLSAALALAAARPQRPEEIPIIKSEYNLNPDGSYQWNYETGNGIKAQETGSLEPADDPKDGNVVVAQGGFSYTGDDGTPISLSYRADKGGFQPEGAHLPTPPPVPEAIARALAYLATLPSTPEPARGGR</sequence>
<keyword evidence="5" id="KW-0732">Signal</keyword>
<keyword evidence="2" id="KW-0873">Pyrrolidone carboxylic acid</keyword>
<dbReference type="GO" id="GO:0062129">
    <property type="term" value="C:chitin-based extracellular matrix"/>
    <property type="evidence" value="ECO:0007669"/>
    <property type="project" value="TreeGrafter"/>
</dbReference>
<dbReference type="InterPro" id="IPR031311">
    <property type="entry name" value="CHIT_BIND_RR_consensus"/>
</dbReference>
<dbReference type="Proteomes" id="UP001378592">
    <property type="component" value="Unassembled WGS sequence"/>
</dbReference>
<evidence type="ECO:0000313" key="7">
    <source>
        <dbReference type="Proteomes" id="UP001378592"/>
    </source>
</evidence>
<evidence type="ECO:0000256" key="4">
    <source>
        <dbReference type="SAM" id="MobiDB-lite"/>
    </source>
</evidence>
<dbReference type="PANTHER" id="PTHR10380:SF241">
    <property type="entry name" value="CUTICULAR PROTEIN 47EG-RELATED"/>
    <property type="match status" value="1"/>
</dbReference>
<evidence type="ECO:0000256" key="3">
    <source>
        <dbReference type="PROSITE-ProRule" id="PRU00497"/>
    </source>
</evidence>
<dbReference type="EMBL" id="JAZDUA010000121">
    <property type="protein sequence ID" value="KAK7867374.1"/>
    <property type="molecule type" value="Genomic_DNA"/>
</dbReference>
<dbReference type="PANTHER" id="PTHR10380">
    <property type="entry name" value="CUTICLE PROTEIN"/>
    <property type="match status" value="1"/>
</dbReference>
<protein>
    <recommendedName>
        <fullName evidence="8">Cuticular protein</fullName>
    </recommendedName>
</protein>
<evidence type="ECO:0000256" key="5">
    <source>
        <dbReference type="SAM" id="SignalP"/>
    </source>
</evidence>